<accession>A0A0H2R609</accession>
<dbReference type="InParanoid" id="A0A0H2R609"/>
<protein>
    <submittedName>
        <fullName evidence="1">Uncharacterized protein</fullName>
    </submittedName>
</protein>
<evidence type="ECO:0000313" key="1">
    <source>
        <dbReference type="EMBL" id="KLO07230.1"/>
    </source>
</evidence>
<evidence type="ECO:0000313" key="2">
    <source>
        <dbReference type="Proteomes" id="UP000053477"/>
    </source>
</evidence>
<dbReference type="Proteomes" id="UP000053477">
    <property type="component" value="Unassembled WGS sequence"/>
</dbReference>
<gene>
    <name evidence="1" type="ORF">SCHPADRAFT_894816</name>
</gene>
<organism evidence="1 2">
    <name type="scientific">Schizopora paradoxa</name>
    <dbReference type="NCBI Taxonomy" id="27342"/>
    <lineage>
        <taxon>Eukaryota</taxon>
        <taxon>Fungi</taxon>
        <taxon>Dikarya</taxon>
        <taxon>Basidiomycota</taxon>
        <taxon>Agaricomycotina</taxon>
        <taxon>Agaricomycetes</taxon>
        <taxon>Hymenochaetales</taxon>
        <taxon>Schizoporaceae</taxon>
        <taxon>Schizopora</taxon>
    </lineage>
</organism>
<sequence>MAHREHVPAHAFSPSLQQGYRSDVAGNACPQMAPIRFGNVRLTDLLAQGANNIAGANDQVFNTVPYGVIKLHLSWPGYAPHDLIPIDLYAGGNRTTRASIAFQAARLFCRYLDTCKGNKIHPAATKWKLGQGYLEPRNIIINHLTNTYENVWQIDCDVVI</sequence>
<name>A0A0H2R609_9AGAM</name>
<dbReference type="AlphaFoldDB" id="A0A0H2R609"/>
<keyword evidence="2" id="KW-1185">Reference proteome</keyword>
<proteinExistence type="predicted"/>
<reference evidence="1 2" key="1">
    <citation type="submission" date="2015-04" db="EMBL/GenBank/DDBJ databases">
        <title>Complete genome sequence of Schizopora paradoxa KUC8140, a cosmopolitan wood degrader in East Asia.</title>
        <authorList>
            <consortium name="DOE Joint Genome Institute"/>
            <person name="Min B."/>
            <person name="Park H."/>
            <person name="Jang Y."/>
            <person name="Kim J.-J."/>
            <person name="Kim K.H."/>
            <person name="Pangilinan J."/>
            <person name="Lipzen A."/>
            <person name="Riley R."/>
            <person name="Grigoriev I.V."/>
            <person name="Spatafora J.W."/>
            <person name="Choi I.-G."/>
        </authorList>
    </citation>
    <scope>NUCLEOTIDE SEQUENCE [LARGE SCALE GENOMIC DNA]</scope>
    <source>
        <strain evidence="1 2">KUC8140</strain>
    </source>
</reference>
<dbReference type="EMBL" id="KQ086152">
    <property type="protein sequence ID" value="KLO07230.1"/>
    <property type="molecule type" value="Genomic_DNA"/>
</dbReference>